<dbReference type="Gene3D" id="3.30.70.100">
    <property type="match status" value="1"/>
</dbReference>
<dbReference type="SUPFAM" id="SSF50182">
    <property type="entry name" value="Sm-like ribonucleoproteins"/>
    <property type="match status" value="1"/>
</dbReference>
<evidence type="ECO:0000259" key="11">
    <source>
        <dbReference type="Pfam" id="PF21082"/>
    </source>
</evidence>
<evidence type="ECO:0000259" key="10">
    <source>
        <dbReference type="Pfam" id="PF00924"/>
    </source>
</evidence>
<dbReference type="InterPro" id="IPR010920">
    <property type="entry name" value="LSM_dom_sf"/>
</dbReference>
<evidence type="ECO:0000256" key="8">
    <source>
        <dbReference type="SAM" id="Phobius"/>
    </source>
</evidence>
<comment type="caution">
    <text evidence="13">The sequence shown here is derived from an EMBL/GenBank/DDBJ whole genome shotgun (WGS) entry which is preliminary data.</text>
</comment>
<comment type="subcellular location">
    <subcellularLocation>
        <location evidence="1">Cell membrane</location>
        <topology evidence="1">Multi-pass membrane protein</topology>
    </subcellularLocation>
</comment>
<feature type="transmembrane region" description="Helical" evidence="8">
    <location>
        <begin position="316"/>
        <end position="333"/>
    </location>
</feature>
<evidence type="ECO:0000259" key="12">
    <source>
        <dbReference type="Pfam" id="PF21088"/>
    </source>
</evidence>
<dbReference type="EMBL" id="JBHSJF010000006">
    <property type="protein sequence ID" value="MFC5067970.1"/>
    <property type="molecule type" value="Genomic_DNA"/>
</dbReference>
<sequence>MSIRRVRSTLFFCLLLATTGAAVAQQPVPSPPIRFTIEVPNDEHGRALAQDQLRHTTAAQPAAPAPQSTEQSRSTRAMGEGMSSLATHLHNLRTRAMTLATAAPNVLTDIAASANSFQMMENKIDLLWLVGAVVVFIAGGFAAQAIGWWAGKGMLNYIFVAPSETVLDRLKVHGVRLSLGLLVTVSFLVGSLGAFLLFPWPPVFREIVLILLVAVFVTRLSVLIGRVVLAPAGRYGHYRMLPLTTELAKFWFFWSVWLVGIAAAGVAILSLLAIINVPYASHEVIEALWLAILGGAAILMVWGRQCREADPQSNRATALVLTFGIVLTWIFALMGLDELFWTALVAMILPVVLVVSRDAVRHIAGIDDPEKTADQTILGWSVVAERALRVVFVAIAAIVLARAWGIRLNDLAMGETGATYVLRAVLRIVIVLLAVDLAWKLVKTLIDSYIVPAPTAAHGYDDSPEARRRQRLATLLPILRNVLLVLVAVVGVLMALDAMGVQIGPLLAGAGVIGIAVGFGAQTVVKDIISGVFYLLDDAFRVGEYIVAGSHKGTVEGFSLRSVRLRHHRGPITTVPFGELGSVRNESRDWVIDKMSLGVTYDTDLEKVRKLIKKIGQELAEDEEYAHHIIEPLKMQGVDQMGEFAIQIRLKMMTKPGEQFIIRRKAYVLIKKAFEENGIKFAVPTVQVSGGGQDAAAAASATANRLADAKVAANPAAAGA</sequence>
<feature type="transmembrane region" description="Helical" evidence="8">
    <location>
        <begin position="387"/>
        <end position="406"/>
    </location>
</feature>
<evidence type="ECO:0000256" key="3">
    <source>
        <dbReference type="ARBA" id="ARBA00022475"/>
    </source>
</evidence>
<dbReference type="InterPro" id="IPR023408">
    <property type="entry name" value="MscS_beta-dom_sf"/>
</dbReference>
<dbReference type="InterPro" id="IPR045276">
    <property type="entry name" value="YbiO_bact"/>
</dbReference>
<feature type="transmembrane region" description="Helical" evidence="8">
    <location>
        <begin position="287"/>
        <end position="304"/>
    </location>
</feature>
<evidence type="ECO:0000256" key="5">
    <source>
        <dbReference type="ARBA" id="ARBA00022989"/>
    </source>
</evidence>
<dbReference type="InterPro" id="IPR049278">
    <property type="entry name" value="MS_channel_C"/>
</dbReference>
<evidence type="ECO:0000256" key="7">
    <source>
        <dbReference type="SAM" id="MobiDB-lite"/>
    </source>
</evidence>
<feature type="chain" id="PRO_5046006572" evidence="9">
    <location>
        <begin position="25"/>
        <end position="720"/>
    </location>
</feature>
<evidence type="ECO:0000256" key="6">
    <source>
        <dbReference type="ARBA" id="ARBA00023136"/>
    </source>
</evidence>
<feature type="compositionally biased region" description="Low complexity" evidence="7">
    <location>
        <begin position="58"/>
        <end position="67"/>
    </location>
</feature>
<feature type="signal peptide" evidence="9">
    <location>
        <begin position="1"/>
        <end position="24"/>
    </location>
</feature>
<evidence type="ECO:0000256" key="4">
    <source>
        <dbReference type="ARBA" id="ARBA00022692"/>
    </source>
</evidence>
<dbReference type="Gene3D" id="1.10.287.1260">
    <property type="match status" value="1"/>
</dbReference>
<keyword evidence="3" id="KW-1003">Cell membrane</keyword>
<dbReference type="PANTHER" id="PTHR30460">
    <property type="entry name" value="MODERATE CONDUCTANCE MECHANOSENSITIVE CHANNEL YBIO"/>
    <property type="match status" value="1"/>
</dbReference>
<protein>
    <submittedName>
        <fullName evidence="13">Mechanosensitive ion channel family protein</fullName>
    </submittedName>
</protein>
<dbReference type="Proteomes" id="UP001595796">
    <property type="component" value="Unassembled WGS sequence"/>
</dbReference>
<evidence type="ECO:0000256" key="1">
    <source>
        <dbReference type="ARBA" id="ARBA00004651"/>
    </source>
</evidence>
<dbReference type="Pfam" id="PF00924">
    <property type="entry name" value="MS_channel_2nd"/>
    <property type="match status" value="1"/>
</dbReference>
<feature type="transmembrane region" description="Helical" evidence="8">
    <location>
        <begin position="207"/>
        <end position="229"/>
    </location>
</feature>
<feature type="transmembrane region" description="Helical" evidence="8">
    <location>
        <begin position="339"/>
        <end position="356"/>
    </location>
</feature>
<keyword evidence="14" id="KW-1185">Reference proteome</keyword>
<accession>A0ABV9YYT1</accession>
<reference evidence="14" key="1">
    <citation type="journal article" date="2019" name="Int. J. Syst. Evol. Microbiol.">
        <title>The Global Catalogue of Microorganisms (GCM) 10K type strain sequencing project: providing services to taxonomists for standard genome sequencing and annotation.</title>
        <authorList>
            <consortium name="The Broad Institute Genomics Platform"/>
            <consortium name="The Broad Institute Genome Sequencing Center for Infectious Disease"/>
            <person name="Wu L."/>
            <person name="Ma J."/>
        </authorList>
    </citation>
    <scope>NUCLEOTIDE SEQUENCE [LARGE SCALE GENOMIC DNA]</scope>
    <source>
        <strain evidence="14">CGMCC 1.16444</strain>
    </source>
</reference>
<evidence type="ECO:0000256" key="9">
    <source>
        <dbReference type="SAM" id="SignalP"/>
    </source>
</evidence>
<dbReference type="SUPFAM" id="SSF82861">
    <property type="entry name" value="Mechanosensitive channel protein MscS (YggB), transmembrane region"/>
    <property type="match status" value="1"/>
</dbReference>
<keyword evidence="9" id="KW-0732">Signal</keyword>
<dbReference type="PANTHER" id="PTHR30460:SF0">
    <property type="entry name" value="MODERATE CONDUCTANCE MECHANOSENSITIVE CHANNEL YBIO"/>
    <property type="match status" value="1"/>
</dbReference>
<keyword evidence="5 8" id="KW-1133">Transmembrane helix</keyword>
<feature type="region of interest" description="Disordered" evidence="7">
    <location>
        <begin position="54"/>
        <end position="80"/>
    </location>
</feature>
<dbReference type="Pfam" id="PF21088">
    <property type="entry name" value="MS_channel_1st"/>
    <property type="match status" value="1"/>
</dbReference>
<feature type="transmembrane region" description="Helical" evidence="8">
    <location>
        <begin position="478"/>
        <end position="496"/>
    </location>
</feature>
<feature type="transmembrane region" description="Helical" evidence="8">
    <location>
        <begin position="250"/>
        <end position="275"/>
    </location>
</feature>
<keyword evidence="6 8" id="KW-0472">Membrane</keyword>
<organism evidence="13 14">
    <name type="scientific">Flaviflagellibacter deserti</name>
    <dbReference type="NCBI Taxonomy" id="2267266"/>
    <lineage>
        <taxon>Bacteria</taxon>
        <taxon>Pseudomonadati</taxon>
        <taxon>Pseudomonadota</taxon>
        <taxon>Alphaproteobacteria</taxon>
        <taxon>Hyphomicrobiales</taxon>
        <taxon>Flaviflagellibacter</taxon>
    </lineage>
</organism>
<dbReference type="InterPro" id="IPR006685">
    <property type="entry name" value="MscS_channel_2nd"/>
</dbReference>
<dbReference type="InterPro" id="IPR011014">
    <property type="entry name" value="MscS_channel_TM-2"/>
</dbReference>
<evidence type="ECO:0000313" key="14">
    <source>
        <dbReference type="Proteomes" id="UP001595796"/>
    </source>
</evidence>
<evidence type="ECO:0000313" key="13">
    <source>
        <dbReference type="EMBL" id="MFC5067970.1"/>
    </source>
</evidence>
<feature type="domain" description="Mechanosensitive ion channel MscS C-terminal" evidence="11">
    <location>
        <begin position="594"/>
        <end position="681"/>
    </location>
</feature>
<feature type="transmembrane region" description="Helical" evidence="8">
    <location>
        <begin position="179"/>
        <end position="201"/>
    </location>
</feature>
<feature type="domain" description="Mechanosensitive ion channel MscS" evidence="10">
    <location>
        <begin position="523"/>
        <end position="586"/>
    </location>
</feature>
<dbReference type="InterPro" id="IPR049142">
    <property type="entry name" value="MS_channel_1st"/>
</dbReference>
<dbReference type="Pfam" id="PF21082">
    <property type="entry name" value="MS_channel_3rd"/>
    <property type="match status" value="1"/>
</dbReference>
<proteinExistence type="inferred from homology"/>
<feature type="domain" description="Mechanosensitive ion channel transmembrane helices 2/3" evidence="12">
    <location>
        <begin position="481"/>
        <end position="522"/>
    </location>
</feature>
<keyword evidence="4 8" id="KW-0812">Transmembrane</keyword>
<evidence type="ECO:0000256" key="2">
    <source>
        <dbReference type="ARBA" id="ARBA00008017"/>
    </source>
</evidence>
<gene>
    <name evidence="13" type="ORF">ACFPFW_08055</name>
</gene>
<feature type="transmembrane region" description="Helical" evidence="8">
    <location>
        <begin position="418"/>
        <end position="439"/>
    </location>
</feature>
<feature type="transmembrane region" description="Helical" evidence="8">
    <location>
        <begin position="502"/>
        <end position="521"/>
    </location>
</feature>
<dbReference type="InterPro" id="IPR011066">
    <property type="entry name" value="MscS_channel_C_sf"/>
</dbReference>
<comment type="similarity">
    <text evidence="2">Belongs to the MscS (TC 1.A.23) family.</text>
</comment>
<name>A0ABV9YYT1_9HYPH</name>
<dbReference type="RefSeq" id="WP_379770212.1">
    <property type="nucleotide sequence ID" value="NZ_JBHSJF010000006.1"/>
</dbReference>
<dbReference type="SUPFAM" id="SSF82689">
    <property type="entry name" value="Mechanosensitive channel protein MscS (YggB), C-terminal domain"/>
    <property type="match status" value="1"/>
</dbReference>
<feature type="transmembrane region" description="Helical" evidence="8">
    <location>
        <begin position="126"/>
        <end position="150"/>
    </location>
</feature>
<dbReference type="Gene3D" id="2.30.30.60">
    <property type="match status" value="1"/>
</dbReference>